<protein>
    <recommendedName>
        <fullName evidence="3">Polyketide cyclase / dehydrase and lipid transport</fullName>
    </recommendedName>
</protein>
<dbReference type="RefSeq" id="WP_091373072.1">
    <property type="nucleotide sequence ID" value="NZ_LT629740.1"/>
</dbReference>
<dbReference type="SUPFAM" id="SSF55961">
    <property type="entry name" value="Bet v1-like"/>
    <property type="match status" value="1"/>
</dbReference>
<reference evidence="1 2" key="1">
    <citation type="submission" date="2016-10" db="EMBL/GenBank/DDBJ databases">
        <authorList>
            <person name="de Groot N.N."/>
        </authorList>
    </citation>
    <scope>NUCLEOTIDE SEQUENCE [LARGE SCALE GENOMIC DNA]</scope>
    <source>
        <strain evidence="1 2">MP1X4</strain>
    </source>
</reference>
<dbReference type="Gene3D" id="3.30.530.20">
    <property type="match status" value="1"/>
</dbReference>
<evidence type="ECO:0008006" key="3">
    <source>
        <dbReference type="Google" id="ProtNLM"/>
    </source>
</evidence>
<dbReference type="EMBL" id="LT629740">
    <property type="protein sequence ID" value="SDT11173.1"/>
    <property type="molecule type" value="Genomic_DNA"/>
</dbReference>
<dbReference type="Proteomes" id="UP000199679">
    <property type="component" value="Chromosome I"/>
</dbReference>
<dbReference type="STRING" id="652787.SAMN05216490_2510"/>
<dbReference type="OrthoDB" id="1011799at2"/>
<dbReference type="AlphaFoldDB" id="A0A1H1XPM7"/>
<sequence>MSTFESTVSINKPTNTVYQFLADMNNHQQLMPDDISDWSSTVDEARFTIRNMIKLALKIEERTPDTAIRIIPAEKPPFDLELKWILSGNENYTEVHFTIAADLNMMMKMVASGPLQKLADDETANLLSILN</sequence>
<gene>
    <name evidence="1" type="ORF">SAMN05216490_2510</name>
</gene>
<name>A0A1H1XPM7_MUCMA</name>
<evidence type="ECO:0000313" key="1">
    <source>
        <dbReference type="EMBL" id="SDT11173.1"/>
    </source>
</evidence>
<evidence type="ECO:0000313" key="2">
    <source>
        <dbReference type="Proteomes" id="UP000199679"/>
    </source>
</evidence>
<proteinExistence type="predicted"/>
<organism evidence="1 2">
    <name type="scientific">Mucilaginibacter mallensis</name>
    <dbReference type="NCBI Taxonomy" id="652787"/>
    <lineage>
        <taxon>Bacteria</taxon>
        <taxon>Pseudomonadati</taxon>
        <taxon>Bacteroidota</taxon>
        <taxon>Sphingobacteriia</taxon>
        <taxon>Sphingobacteriales</taxon>
        <taxon>Sphingobacteriaceae</taxon>
        <taxon>Mucilaginibacter</taxon>
    </lineage>
</organism>
<dbReference type="InterPro" id="IPR023393">
    <property type="entry name" value="START-like_dom_sf"/>
</dbReference>
<accession>A0A1H1XPM7</accession>
<keyword evidence="2" id="KW-1185">Reference proteome</keyword>